<dbReference type="AlphaFoldDB" id="F0YGN2"/>
<feature type="domain" description="RNA polymerase Rpb2" evidence="17">
    <location>
        <begin position="1139"/>
        <end position="1231"/>
    </location>
</feature>
<dbReference type="GO" id="GO:0003899">
    <property type="term" value="F:DNA-directed RNA polymerase activity"/>
    <property type="evidence" value="ECO:0007669"/>
    <property type="project" value="UniProtKB-EC"/>
</dbReference>
<dbReference type="InterPro" id="IPR037034">
    <property type="entry name" value="RNA_pol_Rpb2_2_sf"/>
</dbReference>
<dbReference type="InterPro" id="IPR007644">
    <property type="entry name" value="RNA_pol_bsu_protrusion"/>
</dbReference>
<dbReference type="Pfam" id="PF04561">
    <property type="entry name" value="RNA_pol_Rpb2_2"/>
    <property type="match status" value="1"/>
</dbReference>
<comment type="subcellular location">
    <subcellularLocation>
        <location evidence="1">Nucleus</location>
    </subcellularLocation>
</comment>
<feature type="domain" description="RNA polymerase beta subunit protrusion" evidence="19">
    <location>
        <begin position="20"/>
        <end position="489"/>
    </location>
</feature>
<dbReference type="Proteomes" id="UP000002729">
    <property type="component" value="Unassembled WGS sequence"/>
</dbReference>
<dbReference type="Gene3D" id="3.90.1110.10">
    <property type="entry name" value="RNA polymerase Rpb2, domain 2"/>
    <property type="match status" value="1"/>
</dbReference>
<dbReference type="GO" id="GO:0005665">
    <property type="term" value="C:RNA polymerase II, core complex"/>
    <property type="evidence" value="ECO:0007669"/>
    <property type="project" value="UniProtKB-ARBA"/>
</dbReference>
<dbReference type="RefSeq" id="XP_009039540.1">
    <property type="nucleotide sequence ID" value="XM_009041292.1"/>
</dbReference>
<dbReference type="OrthoDB" id="10248617at2759"/>
<evidence type="ECO:0000256" key="12">
    <source>
        <dbReference type="ARBA" id="ARBA00048552"/>
    </source>
</evidence>
<evidence type="ECO:0000256" key="13">
    <source>
        <dbReference type="RuleBase" id="RU000434"/>
    </source>
</evidence>
<accession>F0YGN2</accession>
<dbReference type="Pfam" id="PF04567">
    <property type="entry name" value="RNA_pol_Rpb2_5"/>
    <property type="match status" value="1"/>
</dbReference>
<keyword evidence="6" id="KW-0479">Metal-binding</keyword>
<dbReference type="Pfam" id="PF04565">
    <property type="entry name" value="RNA_pol_Rpb2_3"/>
    <property type="match status" value="1"/>
</dbReference>
<dbReference type="Pfam" id="PF04566">
    <property type="entry name" value="RNA_pol_Rpb2_4"/>
    <property type="match status" value="1"/>
</dbReference>
<feature type="domain" description="DNA-directed RNA polymerase subunit 2 hybrid-binding" evidence="16">
    <location>
        <begin position="763"/>
        <end position="1137"/>
    </location>
</feature>
<dbReference type="GO" id="GO:0006367">
    <property type="term" value="P:transcription initiation at RNA polymerase II promoter"/>
    <property type="evidence" value="ECO:0007669"/>
    <property type="project" value="UniProtKB-ARBA"/>
</dbReference>
<evidence type="ECO:0000256" key="5">
    <source>
        <dbReference type="ARBA" id="ARBA00022695"/>
    </source>
</evidence>
<dbReference type="FunCoup" id="F0YGN2">
    <property type="interactions" value="473"/>
</dbReference>
<feature type="domain" description="RNA polymerase Rpb2" evidence="21">
    <location>
        <begin position="615"/>
        <end position="676"/>
    </location>
</feature>
<dbReference type="InterPro" id="IPR037033">
    <property type="entry name" value="DNA-dir_RNAP_su2_hyb_sf"/>
</dbReference>
<dbReference type="EC" id="2.7.7.6" evidence="14"/>
<dbReference type="CDD" id="cd00653">
    <property type="entry name" value="RNA_pol_B_RPB2"/>
    <property type="match status" value="1"/>
</dbReference>
<sequence length="1233" mass="138806">MEITQEDAWTVISAYFAEKGLVRQQLDSFDEFIQNTMQELVDDSGELVVKPEAQYAPGQLAATPSTYFVLFNQVYVSKPTATEKDGTTSNMFPHEARLRNMTYASPMYVDISCVEQKQASPLRQGCAAELEIHGDWYPCVITKLSDGYATVTYEVVGPIHSGDDQIQVVEEHHVDVSARVRLINGGSSTHRIDSPKEFLGYVPIMLRSRFCVLADKSDKELCELGECIYDQGGYFVINGSEKVVVAQERMSNNHVYCFRKKQPHKYSWVVECRSHVEHGARPTSTIYMQMYNKAGRGQSQGNQIRVTLPYVRVDVPVIVVFRALGFVADRDILEHVVYDFSDTEMMERLRPSLDEAFVIQNQTIALDFIGRRGSATNIGRSKRVQYAKELLQKEVLPHVGTEEQSDTKKAFFVGYIVHKLLMCSLERIDEDDRDHYGKKRLDLAGPLLGGLFRMLFRKLTKDVLAYLQKCIDDGRDFNLASAIKSRVVTDGLRYSLATGNWGDRKDASRAGVSQVLNRLTYASTLSHLRRLNTPLGREGKQAKPRQLHNTHWGFICPAETPEGQAVGLVKNLALMSYVSVGSPQSPILEFLEEWSMENLEEISPQTIADPGTTKIFVNGSWVGVHRDPSTLESTLRSLRRQIDIDPEVSVVRDIKEKELRVYTDAGRVCRPLLIVEAASTVTRVRSQEATFQELRLRKSHVQKLVNGDLGWTQLLVKGLVELIDTEEEETAMIAMIPSDLNEPYSSTYTHCEIHPSMILGICGSIIPFPDHNQSPRNTYQSAMGKQAMGIYASNFQQRMDTLSHVLHYPQKPLATTRAMEHLHFRELPSGVNAIVAIMCYTGYNQEDSLIMNQAAIDRGLFRSTFYRTYSDKEHNKGIWDSPEYLQETFERPNRDECTAMRHGSYEKIDSDGLVSPGVRVSGSDILVGKTSPSWHSGLKAERSGPSKRDSSTTMRPNESGLVDQVMLSTNQDGMKFTKVRTRTIRIPQIGDKFASRHGQKGTIGMTYAQEDMPWTRDGVSPDIIVNPHAIPSRMTIGHLVECLQSKVGALTGKEGDATPFTDVSVDQIAGVLHELGYHRHGNEVMYSGHTGRIIHAKVFLGPTFYQRLKHLVDDKIHARSRGPVTMLTRQPMEGRARDGGLRMGEMERDCLISHGVSSFLRDRMFANSDPYSIHVCTLCGLIAHADLRKRAFWCNNKDCQHANSSIVRVHIPYACKLLFQELMAMCIAPRIQV</sequence>
<keyword evidence="24" id="KW-1185">Reference proteome</keyword>
<evidence type="ECO:0000256" key="1">
    <source>
        <dbReference type="ARBA" id="ARBA00004123"/>
    </source>
</evidence>
<dbReference type="SUPFAM" id="SSF64484">
    <property type="entry name" value="beta and beta-prime subunits of DNA dependent RNA-polymerase"/>
    <property type="match status" value="1"/>
</dbReference>
<evidence type="ECO:0000256" key="2">
    <source>
        <dbReference type="ARBA" id="ARBA00006835"/>
    </source>
</evidence>
<keyword evidence="7" id="KW-0863">Zinc-finger</keyword>
<dbReference type="FunFam" id="2.40.50.150:FF:000002">
    <property type="entry name" value="DNA-directed RNA polymerase subunit beta"/>
    <property type="match status" value="1"/>
</dbReference>
<dbReference type="InParanoid" id="F0YGN2"/>
<evidence type="ECO:0000259" key="22">
    <source>
        <dbReference type="Pfam" id="PF04567"/>
    </source>
</evidence>
<dbReference type="EMBL" id="GL833139">
    <property type="protein sequence ID" value="EGB05701.1"/>
    <property type="molecule type" value="Genomic_DNA"/>
</dbReference>
<evidence type="ECO:0000259" key="17">
    <source>
        <dbReference type="Pfam" id="PF04560"/>
    </source>
</evidence>
<dbReference type="InterPro" id="IPR007647">
    <property type="entry name" value="RNA_pol_Rpb2_5"/>
</dbReference>
<evidence type="ECO:0000259" key="18">
    <source>
        <dbReference type="Pfam" id="PF04561"/>
    </source>
</evidence>
<gene>
    <name evidence="23" type="ORF">AURANDRAFT_38329</name>
</gene>
<keyword evidence="3 14" id="KW-0240">DNA-directed RNA polymerase</keyword>
<dbReference type="KEGG" id="aaf:AURANDRAFT_38329"/>
<dbReference type="InterPro" id="IPR007120">
    <property type="entry name" value="DNA-dir_RNAP_su2_dom"/>
</dbReference>
<dbReference type="GO" id="GO:0003677">
    <property type="term" value="F:DNA binding"/>
    <property type="evidence" value="ECO:0007669"/>
    <property type="project" value="InterPro"/>
</dbReference>
<evidence type="ECO:0000256" key="10">
    <source>
        <dbReference type="ARBA" id="ARBA00023163"/>
    </source>
</evidence>
<dbReference type="PROSITE" id="PS01166">
    <property type="entry name" value="RNA_POL_BETA"/>
    <property type="match status" value="1"/>
</dbReference>
<dbReference type="GO" id="GO:0008270">
    <property type="term" value="F:zinc ion binding"/>
    <property type="evidence" value="ECO:0007669"/>
    <property type="project" value="UniProtKB-KW"/>
</dbReference>
<feature type="region of interest" description="Disordered" evidence="15">
    <location>
        <begin position="931"/>
        <end position="960"/>
    </location>
</feature>
<evidence type="ECO:0000256" key="8">
    <source>
        <dbReference type="ARBA" id="ARBA00022833"/>
    </source>
</evidence>
<evidence type="ECO:0000256" key="3">
    <source>
        <dbReference type="ARBA" id="ARBA00022478"/>
    </source>
</evidence>
<keyword evidence="4 14" id="KW-0808">Transferase</keyword>
<evidence type="ECO:0000259" key="16">
    <source>
        <dbReference type="Pfam" id="PF00562"/>
    </source>
</evidence>
<organism evidence="24">
    <name type="scientific">Aureococcus anophagefferens</name>
    <name type="common">Harmful bloom alga</name>
    <dbReference type="NCBI Taxonomy" id="44056"/>
    <lineage>
        <taxon>Eukaryota</taxon>
        <taxon>Sar</taxon>
        <taxon>Stramenopiles</taxon>
        <taxon>Ochrophyta</taxon>
        <taxon>Pelagophyceae</taxon>
        <taxon>Pelagomonadales</taxon>
        <taxon>Pelagomonadaceae</taxon>
        <taxon>Aureococcus</taxon>
    </lineage>
</organism>
<evidence type="ECO:0000259" key="19">
    <source>
        <dbReference type="Pfam" id="PF04563"/>
    </source>
</evidence>
<evidence type="ECO:0000259" key="21">
    <source>
        <dbReference type="Pfam" id="PF04566"/>
    </source>
</evidence>
<dbReference type="Pfam" id="PF04560">
    <property type="entry name" value="RNA_pol_Rpb2_7"/>
    <property type="match status" value="1"/>
</dbReference>
<evidence type="ECO:0000313" key="23">
    <source>
        <dbReference type="EMBL" id="EGB05701.1"/>
    </source>
</evidence>
<proteinExistence type="inferred from homology"/>
<name>F0YGN2_AURAN</name>
<dbReference type="GO" id="GO:0032549">
    <property type="term" value="F:ribonucleoside binding"/>
    <property type="evidence" value="ECO:0007669"/>
    <property type="project" value="InterPro"/>
</dbReference>
<dbReference type="InterPro" id="IPR007642">
    <property type="entry name" value="RNA_pol_Rpb2_2"/>
</dbReference>
<dbReference type="FunFam" id="2.40.270.10:FF:000006">
    <property type="entry name" value="DNA-directed RNA polymerase subunit beta"/>
    <property type="match status" value="1"/>
</dbReference>
<dbReference type="Gene3D" id="3.90.1800.10">
    <property type="entry name" value="RNA polymerase alpha subunit dimerisation domain"/>
    <property type="match status" value="1"/>
</dbReference>
<dbReference type="OMA" id="CYDRNDS"/>
<dbReference type="InterPro" id="IPR007121">
    <property type="entry name" value="RNA_pol_bsu_CS"/>
</dbReference>
<dbReference type="InterPro" id="IPR014724">
    <property type="entry name" value="RNA_pol_RPB2_OB-fold"/>
</dbReference>
<dbReference type="InterPro" id="IPR015712">
    <property type="entry name" value="DNA-dir_RNA_pol_su2"/>
</dbReference>
<evidence type="ECO:0000256" key="15">
    <source>
        <dbReference type="SAM" id="MobiDB-lite"/>
    </source>
</evidence>
<dbReference type="FunFam" id="3.90.1110.10:FF:000002">
    <property type="entry name" value="DNA-directed RNA polymerase subunit beta"/>
    <property type="match status" value="1"/>
</dbReference>
<dbReference type="InterPro" id="IPR007645">
    <property type="entry name" value="RNA_pol_Rpb2_3"/>
</dbReference>
<comment type="similarity">
    <text evidence="2 13">Belongs to the RNA polymerase beta chain family.</text>
</comment>
<evidence type="ECO:0000256" key="6">
    <source>
        <dbReference type="ARBA" id="ARBA00022723"/>
    </source>
</evidence>
<keyword evidence="11" id="KW-0539">Nucleus</keyword>
<dbReference type="InterPro" id="IPR007641">
    <property type="entry name" value="RNA_pol_Rpb2_7"/>
</dbReference>
<dbReference type="FunFam" id="3.90.1070.20:FF:000001">
    <property type="entry name" value="DNA-directed RNA polymerase subunit beta"/>
    <property type="match status" value="1"/>
</dbReference>
<keyword evidence="8" id="KW-0862">Zinc</keyword>
<keyword evidence="5 14" id="KW-0548">Nucleotidyltransferase</keyword>
<dbReference type="InterPro" id="IPR007646">
    <property type="entry name" value="RNA_pol_Rpb2_4"/>
</dbReference>
<dbReference type="Pfam" id="PF00562">
    <property type="entry name" value="RNA_pol_Rpb2_6"/>
    <property type="match status" value="1"/>
</dbReference>
<dbReference type="Gene3D" id="2.40.50.150">
    <property type="match status" value="1"/>
</dbReference>
<feature type="domain" description="RNA polymerase Rpb2" evidence="20">
    <location>
        <begin position="514"/>
        <end position="578"/>
    </location>
</feature>
<dbReference type="eggNOG" id="KOG0214">
    <property type="taxonomic scope" value="Eukaryota"/>
</dbReference>
<dbReference type="Gene3D" id="3.90.1100.10">
    <property type="match status" value="1"/>
</dbReference>
<comment type="function">
    <text evidence="14">DNA-dependent RNA polymerase catalyzes the transcription of DNA into RNA using the four ribonucleoside triphosphates as substrates.</text>
</comment>
<evidence type="ECO:0000313" key="24">
    <source>
        <dbReference type="Proteomes" id="UP000002729"/>
    </source>
</evidence>
<dbReference type="GeneID" id="20221851"/>
<dbReference type="FunFam" id="3.90.1100.10:FF:000005">
    <property type="entry name" value="DNA-directed RNA polymerase subunit beta"/>
    <property type="match status" value="1"/>
</dbReference>
<keyword evidence="9" id="KW-0460">Magnesium</keyword>
<protein>
    <recommendedName>
        <fullName evidence="14">DNA-directed RNA polymerase subunit beta</fullName>
        <ecNumber evidence="14">2.7.7.6</ecNumber>
    </recommendedName>
</protein>
<evidence type="ECO:0000259" key="20">
    <source>
        <dbReference type="Pfam" id="PF04565"/>
    </source>
</evidence>
<dbReference type="Gene3D" id="3.90.1070.20">
    <property type="match status" value="1"/>
</dbReference>
<keyword evidence="10 14" id="KW-0804">Transcription</keyword>
<evidence type="ECO:0000256" key="7">
    <source>
        <dbReference type="ARBA" id="ARBA00022771"/>
    </source>
</evidence>
<evidence type="ECO:0000256" key="11">
    <source>
        <dbReference type="ARBA" id="ARBA00023242"/>
    </source>
</evidence>
<dbReference type="Pfam" id="PF04563">
    <property type="entry name" value="RNA_pol_Rpb2_1"/>
    <property type="match status" value="1"/>
</dbReference>
<evidence type="ECO:0000256" key="4">
    <source>
        <dbReference type="ARBA" id="ARBA00022679"/>
    </source>
</evidence>
<comment type="catalytic activity">
    <reaction evidence="12 14">
        <text>RNA(n) + a ribonucleoside 5'-triphosphate = RNA(n+1) + diphosphate</text>
        <dbReference type="Rhea" id="RHEA:21248"/>
        <dbReference type="Rhea" id="RHEA-COMP:14527"/>
        <dbReference type="Rhea" id="RHEA-COMP:17342"/>
        <dbReference type="ChEBI" id="CHEBI:33019"/>
        <dbReference type="ChEBI" id="CHEBI:61557"/>
        <dbReference type="ChEBI" id="CHEBI:140395"/>
        <dbReference type="EC" id="2.7.7.6"/>
    </reaction>
</comment>
<dbReference type="PANTHER" id="PTHR20856">
    <property type="entry name" value="DNA-DIRECTED RNA POLYMERASE I SUBUNIT 2"/>
    <property type="match status" value="1"/>
</dbReference>
<evidence type="ECO:0000256" key="9">
    <source>
        <dbReference type="ARBA" id="ARBA00022842"/>
    </source>
</evidence>
<feature type="domain" description="RNA polymerase Rpb2" evidence="18">
    <location>
        <begin position="252"/>
        <end position="442"/>
    </location>
</feature>
<dbReference type="Gene3D" id="2.40.270.10">
    <property type="entry name" value="DNA-directed RNA polymerase, subunit 2, domain 6"/>
    <property type="match status" value="1"/>
</dbReference>
<reference evidence="23 24" key="1">
    <citation type="journal article" date="2011" name="Proc. Natl. Acad. Sci. U.S.A.">
        <title>Niche of harmful alga Aureococcus anophagefferens revealed through ecogenomics.</title>
        <authorList>
            <person name="Gobler C.J."/>
            <person name="Berry D.L."/>
            <person name="Dyhrman S.T."/>
            <person name="Wilhelm S.W."/>
            <person name="Salamov A."/>
            <person name="Lobanov A.V."/>
            <person name="Zhang Y."/>
            <person name="Collier J.L."/>
            <person name="Wurch L.L."/>
            <person name="Kustka A.B."/>
            <person name="Dill B.D."/>
            <person name="Shah M."/>
            <person name="VerBerkmoes N.C."/>
            <person name="Kuo A."/>
            <person name="Terry A."/>
            <person name="Pangilinan J."/>
            <person name="Lindquist E.A."/>
            <person name="Lucas S."/>
            <person name="Paulsen I.T."/>
            <person name="Hattenrath-Lehmann T.K."/>
            <person name="Talmage S.C."/>
            <person name="Walker E.A."/>
            <person name="Koch F."/>
            <person name="Burson A.M."/>
            <person name="Marcoval M.A."/>
            <person name="Tang Y.Z."/>
            <person name="Lecleir G.R."/>
            <person name="Coyne K.J."/>
            <person name="Berg G.M."/>
            <person name="Bertrand E.M."/>
            <person name="Saito M.A."/>
            <person name="Gladyshev V.N."/>
            <person name="Grigoriev I.V."/>
        </authorList>
    </citation>
    <scope>NUCLEOTIDE SEQUENCE [LARGE SCALE GENOMIC DNA]</scope>
    <source>
        <strain evidence="24">CCMP 1984</strain>
    </source>
</reference>
<feature type="domain" description="RNA polymerase Rpb2" evidence="22">
    <location>
        <begin position="711"/>
        <end position="755"/>
    </location>
</feature>
<feature type="compositionally biased region" description="Basic and acidic residues" evidence="15">
    <location>
        <begin position="938"/>
        <end position="950"/>
    </location>
</feature>
<evidence type="ECO:0000256" key="14">
    <source>
        <dbReference type="RuleBase" id="RU363031"/>
    </source>
</evidence>
<dbReference type="FunFam" id="3.90.1800.10:FF:000002">
    <property type="entry name" value="DNA-directed RNA polymerase subunit beta"/>
    <property type="match status" value="1"/>
</dbReference>